<sequence length="524" mass="58243">MTSWCPHCAKYSQTHRDYTTGSLCCVDCGKVVSLDTYTEDATFVKDAAGGAHLASNIVKMQSDCSESHIRTLNKGTYIHFVLLYIISTVWIATMFSFIAGYDIAVVRGFTRGRRTGQVAAACLYVACREKEKPFLLIEFSNELGVSVYELGTVFLQLCQLLSLHDHPFIQKPVDPSLFMHRYISGLMKDGIDKKVLNTALHLVASMKRDWIQTGRKPSGICAAAIYISSVSHGYNFSKTSIVKAVHICEATLTKRLIEFENTEAGSLTIEEFTQKAMDFEVDFEKRTRSCKQSANNLKMPGMTEVVCQHKSKAAQSGFGLCKDCYLEFCGGLDGSDPPAFQRAEAERLSKETVNESTPQETVHSENGTQGSMKETDNIDTSTEAECIVPNSGKLDKTSDSVDSFESSKDAPADETETLSDIDDSEIVDYLLDEEESRLKTLIWEEMNPEDMQEEAAKKAARKVDPGNSDEIREAQALKKEKNKRKRELESEPAQTAAEAACQHFKKKISSKINQDALARIFGDD</sequence>
<dbReference type="Gene3D" id="1.20.5.650">
    <property type="entry name" value="Single helix bin"/>
    <property type="match status" value="1"/>
</dbReference>
<dbReference type="InterPro" id="IPR013763">
    <property type="entry name" value="Cyclin-like_dom"/>
</dbReference>
<feature type="compositionally biased region" description="Polar residues" evidence="10">
    <location>
        <begin position="354"/>
        <end position="383"/>
    </location>
</feature>
<dbReference type="GO" id="GO:0000995">
    <property type="term" value="F:RNA polymerase III general transcription initiation factor activity"/>
    <property type="evidence" value="ECO:0007669"/>
    <property type="project" value="TreeGrafter"/>
</dbReference>
<evidence type="ECO:0000313" key="14">
    <source>
        <dbReference type="Proteomes" id="UP001408789"/>
    </source>
</evidence>
<feature type="region of interest" description="Disordered" evidence="10">
    <location>
        <begin position="346"/>
        <end position="421"/>
    </location>
</feature>
<evidence type="ECO:0000256" key="11">
    <source>
        <dbReference type="SAM" id="Phobius"/>
    </source>
</evidence>
<comment type="subcellular location">
    <subcellularLocation>
        <location evidence="1">Nucleus</location>
    </subcellularLocation>
</comment>
<dbReference type="Gene3D" id="1.10.472.10">
    <property type="entry name" value="Cyclin-like"/>
    <property type="match status" value="2"/>
</dbReference>
<feature type="compositionally biased region" description="Basic and acidic residues" evidence="10">
    <location>
        <begin position="454"/>
        <end position="479"/>
    </location>
</feature>
<feature type="domain" description="Cyclin-like" evidence="12">
    <location>
        <begin position="177"/>
        <end position="261"/>
    </location>
</feature>
<dbReference type="InterPro" id="IPR000812">
    <property type="entry name" value="TFIIB"/>
</dbReference>
<reference evidence="13 14" key="1">
    <citation type="submission" date="2024-04" db="EMBL/GenBank/DDBJ databases">
        <title>The reference genome of an endangered Asteraceae, Deinandra increscens subsp. villosa, native to the Central Coast of California.</title>
        <authorList>
            <person name="Guilliams M."/>
            <person name="Hasenstab-Lehman K."/>
            <person name="Meyer R."/>
            <person name="Mcevoy S."/>
        </authorList>
    </citation>
    <scope>NUCLEOTIDE SEQUENCE [LARGE SCALE GENOMIC DNA]</scope>
    <source>
        <tissue evidence="13">Leaf</tissue>
    </source>
</reference>
<keyword evidence="5" id="KW-0862">Zinc</keyword>
<keyword evidence="14" id="KW-1185">Reference proteome</keyword>
<evidence type="ECO:0000256" key="1">
    <source>
        <dbReference type="ARBA" id="ARBA00004123"/>
    </source>
</evidence>
<dbReference type="GO" id="GO:0005634">
    <property type="term" value="C:nucleus"/>
    <property type="evidence" value="ECO:0007669"/>
    <property type="project" value="UniProtKB-SubCell"/>
</dbReference>
<evidence type="ECO:0000313" key="13">
    <source>
        <dbReference type="EMBL" id="KAK9056096.1"/>
    </source>
</evidence>
<gene>
    <name evidence="13" type="ORF">SSX86_027184</name>
</gene>
<dbReference type="GO" id="GO:0000126">
    <property type="term" value="C:transcription factor TFIIIB complex"/>
    <property type="evidence" value="ECO:0007669"/>
    <property type="project" value="TreeGrafter"/>
</dbReference>
<dbReference type="FunFam" id="1.10.472.10:FF:000066">
    <property type="entry name" value="Transcription factor IIIB subunit"/>
    <property type="match status" value="1"/>
</dbReference>
<dbReference type="GO" id="GO:0017025">
    <property type="term" value="F:TBP-class protein binding"/>
    <property type="evidence" value="ECO:0007669"/>
    <property type="project" value="InterPro"/>
</dbReference>
<keyword evidence="3" id="KW-0479">Metal-binding</keyword>
<dbReference type="GO" id="GO:0001006">
    <property type="term" value="F:RNA polymerase III type 3 promoter sequence-specific DNA binding"/>
    <property type="evidence" value="ECO:0007669"/>
    <property type="project" value="TreeGrafter"/>
</dbReference>
<comment type="similarity">
    <text evidence="2">Belongs to the TFIIB family.</text>
</comment>
<evidence type="ECO:0000256" key="3">
    <source>
        <dbReference type="ARBA" id="ARBA00022723"/>
    </source>
</evidence>
<name>A0AAP0CG87_9ASTR</name>
<keyword evidence="7" id="KW-0010">Activator</keyword>
<keyword evidence="9" id="KW-0539">Nucleus</keyword>
<evidence type="ECO:0000256" key="5">
    <source>
        <dbReference type="ARBA" id="ARBA00022833"/>
    </source>
</evidence>
<keyword evidence="11" id="KW-0472">Membrane</keyword>
<evidence type="ECO:0000256" key="7">
    <source>
        <dbReference type="ARBA" id="ARBA00023159"/>
    </source>
</evidence>
<keyword evidence="6" id="KW-0805">Transcription regulation</keyword>
<dbReference type="InterPro" id="IPR036915">
    <property type="entry name" value="Cyclin-like_sf"/>
</dbReference>
<feature type="transmembrane region" description="Helical" evidence="11">
    <location>
        <begin position="77"/>
        <end position="101"/>
    </location>
</feature>
<evidence type="ECO:0000259" key="12">
    <source>
        <dbReference type="SMART" id="SM00385"/>
    </source>
</evidence>
<dbReference type="GO" id="GO:0070897">
    <property type="term" value="P:transcription preinitiation complex assembly"/>
    <property type="evidence" value="ECO:0007669"/>
    <property type="project" value="InterPro"/>
</dbReference>
<dbReference type="InterPro" id="IPR013150">
    <property type="entry name" value="TFIIB_cyclin"/>
</dbReference>
<dbReference type="Pfam" id="PF07741">
    <property type="entry name" value="BRF1"/>
    <property type="match status" value="1"/>
</dbReference>
<evidence type="ECO:0000256" key="8">
    <source>
        <dbReference type="ARBA" id="ARBA00023163"/>
    </source>
</evidence>
<evidence type="ECO:0000256" key="10">
    <source>
        <dbReference type="SAM" id="MobiDB-lite"/>
    </source>
</evidence>
<organism evidence="13 14">
    <name type="scientific">Deinandra increscens subsp. villosa</name>
    <dbReference type="NCBI Taxonomy" id="3103831"/>
    <lineage>
        <taxon>Eukaryota</taxon>
        <taxon>Viridiplantae</taxon>
        <taxon>Streptophyta</taxon>
        <taxon>Embryophyta</taxon>
        <taxon>Tracheophyta</taxon>
        <taxon>Spermatophyta</taxon>
        <taxon>Magnoliopsida</taxon>
        <taxon>eudicotyledons</taxon>
        <taxon>Gunneridae</taxon>
        <taxon>Pentapetalae</taxon>
        <taxon>asterids</taxon>
        <taxon>campanulids</taxon>
        <taxon>Asterales</taxon>
        <taxon>Asteraceae</taxon>
        <taxon>Asteroideae</taxon>
        <taxon>Heliantheae alliance</taxon>
        <taxon>Madieae</taxon>
        <taxon>Madiinae</taxon>
        <taxon>Deinandra</taxon>
    </lineage>
</organism>
<dbReference type="SUPFAM" id="SSF47954">
    <property type="entry name" value="Cyclin-like"/>
    <property type="match status" value="2"/>
</dbReference>
<comment type="caution">
    <text evidence="13">The sequence shown here is derived from an EMBL/GenBank/DDBJ whole genome shotgun (WGS) entry which is preliminary data.</text>
</comment>
<dbReference type="PANTHER" id="PTHR11618">
    <property type="entry name" value="TRANSCRIPTION INITIATION FACTOR IIB-RELATED"/>
    <property type="match status" value="1"/>
</dbReference>
<dbReference type="Proteomes" id="UP001408789">
    <property type="component" value="Unassembled WGS sequence"/>
</dbReference>
<proteinExistence type="inferred from homology"/>
<dbReference type="PRINTS" id="PR00685">
    <property type="entry name" value="TIFACTORIIB"/>
</dbReference>
<keyword evidence="8" id="KW-0804">Transcription</keyword>
<dbReference type="GO" id="GO:0008270">
    <property type="term" value="F:zinc ion binding"/>
    <property type="evidence" value="ECO:0007669"/>
    <property type="project" value="UniProtKB-KW"/>
</dbReference>
<feature type="compositionally biased region" description="Basic and acidic residues" evidence="10">
    <location>
        <begin position="393"/>
        <end position="411"/>
    </location>
</feature>
<dbReference type="GO" id="GO:0097550">
    <property type="term" value="C:transcription preinitiation complex"/>
    <property type="evidence" value="ECO:0007669"/>
    <property type="project" value="TreeGrafter"/>
</dbReference>
<feature type="region of interest" description="Disordered" evidence="10">
    <location>
        <begin position="450"/>
        <end position="496"/>
    </location>
</feature>
<keyword evidence="11" id="KW-1133">Transmembrane helix</keyword>
<feature type="domain" description="Cyclin-like" evidence="12">
    <location>
        <begin position="89"/>
        <end position="159"/>
    </location>
</feature>
<evidence type="ECO:0000256" key="6">
    <source>
        <dbReference type="ARBA" id="ARBA00023015"/>
    </source>
</evidence>
<dbReference type="InterPro" id="IPR011665">
    <property type="entry name" value="BRF1_TBP-bd_dom"/>
</dbReference>
<evidence type="ECO:0000256" key="9">
    <source>
        <dbReference type="ARBA" id="ARBA00023242"/>
    </source>
</evidence>
<feature type="compositionally biased region" description="Acidic residues" evidence="10">
    <location>
        <begin position="412"/>
        <end position="421"/>
    </location>
</feature>
<evidence type="ECO:0000256" key="2">
    <source>
        <dbReference type="ARBA" id="ARBA00010857"/>
    </source>
</evidence>
<dbReference type="AlphaFoldDB" id="A0AAP0CG87"/>
<dbReference type="EMBL" id="JBCNJP010000025">
    <property type="protein sequence ID" value="KAK9056096.1"/>
    <property type="molecule type" value="Genomic_DNA"/>
</dbReference>
<keyword evidence="4" id="KW-0863">Zinc-finger</keyword>
<dbReference type="Pfam" id="PF00382">
    <property type="entry name" value="TFIIB"/>
    <property type="match status" value="2"/>
</dbReference>
<dbReference type="CDD" id="cd20554">
    <property type="entry name" value="CYCLIN_TFIIIB90_rpt2"/>
    <property type="match status" value="1"/>
</dbReference>
<protein>
    <recommendedName>
        <fullName evidence="12">Cyclin-like domain-containing protein</fullName>
    </recommendedName>
</protein>
<dbReference type="PANTHER" id="PTHR11618:SF4">
    <property type="entry name" value="TRANSCRIPTION FACTOR IIIB 90 KDA SUBUNIT"/>
    <property type="match status" value="1"/>
</dbReference>
<accession>A0AAP0CG87</accession>
<keyword evidence="11" id="KW-0812">Transmembrane</keyword>
<evidence type="ECO:0000256" key="4">
    <source>
        <dbReference type="ARBA" id="ARBA00022771"/>
    </source>
</evidence>
<dbReference type="SMART" id="SM00385">
    <property type="entry name" value="CYCLIN"/>
    <property type="match status" value="2"/>
</dbReference>